<dbReference type="InterPro" id="IPR036397">
    <property type="entry name" value="RNaseH_sf"/>
</dbReference>
<keyword evidence="6" id="KW-1185">Reference proteome</keyword>
<dbReference type="AlphaFoldDB" id="A0A834XPW8"/>
<dbReference type="PANTHER" id="PTHR47765:SF2">
    <property type="entry name" value="EXONUCLEASE MUT-7 HOMOLOG"/>
    <property type="match status" value="1"/>
</dbReference>
<evidence type="ECO:0000256" key="2">
    <source>
        <dbReference type="ARBA" id="ARBA00022801"/>
    </source>
</evidence>
<comment type="caution">
    <text evidence="5">The sequence shown here is derived from an EMBL/GenBank/DDBJ whole genome shotgun (WGS) entry which is preliminary data.</text>
</comment>
<dbReference type="SMART" id="SM00474">
    <property type="entry name" value="35EXOc"/>
    <property type="match status" value="1"/>
</dbReference>
<keyword evidence="1" id="KW-0540">Nuclease</keyword>
<dbReference type="SUPFAM" id="SSF53098">
    <property type="entry name" value="Ribonuclease H-like"/>
    <property type="match status" value="1"/>
</dbReference>
<evidence type="ECO:0000313" key="6">
    <source>
        <dbReference type="Proteomes" id="UP000639338"/>
    </source>
</evidence>
<dbReference type="GO" id="GO:0006139">
    <property type="term" value="P:nucleobase-containing compound metabolic process"/>
    <property type="evidence" value="ECO:0007669"/>
    <property type="project" value="InterPro"/>
</dbReference>
<dbReference type="PANTHER" id="PTHR47765">
    <property type="entry name" value="3'-5' EXONUCLEASE DOMAIN-CONTAINING PROTEIN"/>
    <property type="match status" value="1"/>
</dbReference>
<dbReference type="InterPro" id="IPR052408">
    <property type="entry name" value="Exonuclease_MUT-7-like"/>
</dbReference>
<gene>
    <name evidence="5" type="ORF">HCN44_001299</name>
</gene>
<dbReference type="InterPro" id="IPR037432">
    <property type="entry name" value="Mut-7_DEDDy_dom"/>
</dbReference>
<dbReference type="Gene3D" id="3.30.420.10">
    <property type="entry name" value="Ribonuclease H-like superfamily/Ribonuclease H"/>
    <property type="match status" value="1"/>
</dbReference>
<evidence type="ECO:0000256" key="1">
    <source>
        <dbReference type="ARBA" id="ARBA00022722"/>
    </source>
</evidence>
<dbReference type="GO" id="GO:0003676">
    <property type="term" value="F:nucleic acid binding"/>
    <property type="evidence" value="ECO:0007669"/>
    <property type="project" value="InterPro"/>
</dbReference>
<dbReference type="CDD" id="cd06146">
    <property type="entry name" value="mut-7_like_exo"/>
    <property type="match status" value="1"/>
</dbReference>
<dbReference type="InterPro" id="IPR002782">
    <property type="entry name" value="Mut7-C_RNAse_dom"/>
</dbReference>
<dbReference type="Pfam" id="PF01927">
    <property type="entry name" value="Mut7-C"/>
    <property type="match status" value="1"/>
</dbReference>
<dbReference type="InterPro" id="IPR012337">
    <property type="entry name" value="RNaseH-like_sf"/>
</dbReference>
<proteinExistence type="predicted"/>
<protein>
    <recommendedName>
        <fullName evidence="4">3'-5' exonuclease domain-containing protein</fullName>
    </recommendedName>
</protein>
<dbReference type="OrthoDB" id="18193at2759"/>
<dbReference type="EMBL" id="JACMRX010000005">
    <property type="protein sequence ID" value="KAF7988726.1"/>
    <property type="molecule type" value="Genomic_DNA"/>
</dbReference>
<feature type="domain" description="3'-5' exonuclease" evidence="4">
    <location>
        <begin position="392"/>
        <end position="587"/>
    </location>
</feature>
<evidence type="ECO:0000256" key="3">
    <source>
        <dbReference type="ARBA" id="ARBA00022839"/>
    </source>
</evidence>
<organism evidence="5 6">
    <name type="scientific">Aphidius gifuensis</name>
    <name type="common">Parasitoid wasp</name>
    <dbReference type="NCBI Taxonomy" id="684658"/>
    <lineage>
        <taxon>Eukaryota</taxon>
        <taxon>Metazoa</taxon>
        <taxon>Ecdysozoa</taxon>
        <taxon>Arthropoda</taxon>
        <taxon>Hexapoda</taxon>
        <taxon>Insecta</taxon>
        <taxon>Pterygota</taxon>
        <taxon>Neoptera</taxon>
        <taxon>Endopterygota</taxon>
        <taxon>Hymenoptera</taxon>
        <taxon>Apocrita</taxon>
        <taxon>Ichneumonoidea</taxon>
        <taxon>Braconidae</taxon>
        <taxon>Aphidiinae</taxon>
        <taxon>Aphidius</taxon>
    </lineage>
</organism>
<evidence type="ECO:0000259" key="4">
    <source>
        <dbReference type="SMART" id="SM00474"/>
    </source>
</evidence>
<dbReference type="Proteomes" id="UP000639338">
    <property type="component" value="Unassembled WGS sequence"/>
</dbReference>
<dbReference type="Pfam" id="PF01612">
    <property type="entry name" value="DNA_pol_A_exo1"/>
    <property type="match status" value="1"/>
</dbReference>
<keyword evidence="3" id="KW-0269">Exonuclease</keyword>
<reference evidence="5 6" key="1">
    <citation type="submission" date="2020-08" db="EMBL/GenBank/DDBJ databases">
        <title>Aphidius gifuensis genome sequencing and assembly.</title>
        <authorList>
            <person name="Du Z."/>
        </authorList>
    </citation>
    <scope>NUCLEOTIDE SEQUENCE [LARGE SCALE GENOMIC DNA]</scope>
    <source>
        <strain evidence="5">YNYX2018</strain>
        <tissue evidence="5">Adults</tissue>
    </source>
</reference>
<dbReference type="InterPro" id="IPR002562">
    <property type="entry name" value="3'-5'_exonuclease_dom"/>
</dbReference>
<evidence type="ECO:0000313" key="5">
    <source>
        <dbReference type="EMBL" id="KAF7988726.1"/>
    </source>
</evidence>
<sequence length="897" mass="104358">MDYQFSDNMDYQSEPGPPINYNLQYYISMDGPTQNWLNNLDRIWASWKKSPAVTETLFTYFDTAPNPYESALRILANTSDFNNIKTSASLALTVVEDFQKWLLNHKEKHRQCLVPKLKEVAFKIVMKQRSFQLFKLVTQAYEFEADKEMFIPYLEKMIDENKFKDACQYASALHLETHFCDPEILILPLILQNKNSIAEEFLGNSRQVQHSLLTYLDNLLAPSVVMQEVLDRYIDKRNIPDVKMSTCQIRPMMKLLSRLVKKFDFSPDICPNHNRKRGEGALQFLVRKHFCDGSLSKECWREMAREAVGTDPLLHCEMINQIALHDPNEALYWANIFNVPKTKWPWSVTNINSDIKNTEENWDDDNNIQNNNINNTNDNIIYHSLKLPRESIILIDNQQTFIKFINQGLIDVTIVGIDAEWKPCFGVKKTELALIQIATNNYIYIIDVTTLGSHNSHLWKQLSLTLFENKNIIKLGFGLNHDISMIKDSLPALTDVKFNGQGFLDLHHLWRKLDKDWVFKFPYNGDTNFSSESLSKMVEICLGNRLNKTDQFSNWERRPLREGQIIYAALDAYCLLEVYNVLLNLCEKRNLPFYELCMELQHIPHPSPKKSIKKIDKKQTTTTTSSTVKLIKDDTKIPAHLWRVVCDYELDSLINYLRMCGVDCSSIKLDNITNKTAQDLINEGRLIITKKIYDKFIDFNNSYYQLKSNNITDQLKEILTHFNVKVCEENILCRCNICNQNSFQQVTSNIMWEFYQKFINDNKLQNSTAAATSSSLVNNWHDNKYYTADTSSSTTTCDYWKSSMPLINSRNKRTWFLSTDQQQLKMPITKYGKRIQFEIIKNNNIFQSVSQFYVCDNCGNIYWDGQQSESVINSVLENFIVKNKTGSDNFMCSNFSG</sequence>
<accession>A0A834XPW8</accession>
<dbReference type="GO" id="GO:0008408">
    <property type="term" value="F:3'-5' exonuclease activity"/>
    <property type="evidence" value="ECO:0007669"/>
    <property type="project" value="InterPro"/>
</dbReference>
<name>A0A834XPW8_APHGI</name>
<keyword evidence="2" id="KW-0378">Hydrolase</keyword>